<dbReference type="AlphaFoldDB" id="A0A8H2XUJ4"/>
<evidence type="ECO:0000313" key="2">
    <source>
        <dbReference type="Proteomes" id="UP000663841"/>
    </source>
</evidence>
<comment type="caution">
    <text evidence="1">The sequence shown here is derived from an EMBL/GenBank/DDBJ whole genome shotgun (WGS) entry which is preliminary data.</text>
</comment>
<protein>
    <submittedName>
        <fullName evidence="1">Uncharacterized protein</fullName>
    </submittedName>
</protein>
<sequence>MIDLYRMWGGKFGTFDPHVLDDLFHAQQSIFHYLMPGPICIWIAGMDEDVSILFFIGQPNRPIHKTVDLDLAEWCLAMFGGPPCPFTLVEDTGGYIYVMKLKGKLYKVDLIEFMQSNTKGDQYPVMLDNILPKQLHLLGL</sequence>
<dbReference type="Proteomes" id="UP000663841">
    <property type="component" value="Unassembled WGS sequence"/>
</dbReference>
<name>A0A8H2XUJ4_9AGAM</name>
<evidence type="ECO:0000313" key="1">
    <source>
        <dbReference type="EMBL" id="CAE6431903.1"/>
    </source>
</evidence>
<accession>A0A8H2XUJ4</accession>
<organism evidence="1 2">
    <name type="scientific">Rhizoctonia solani</name>
    <dbReference type="NCBI Taxonomy" id="456999"/>
    <lineage>
        <taxon>Eukaryota</taxon>
        <taxon>Fungi</taxon>
        <taxon>Dikarya</taxon>
        <taxon>Basidiomycota</taxon>
        <taxon>Agaricomycotina</taxon>
        <taxon>Agaricomycetes</taxon>
        <taxon>Cantharellales</taxon>
        <taxon>Ceratobasidiaceae</taxon>
        <taxon>Rhizoctonia</taxon>
    </lineage>
</organism>
<proteinExistence type="predicted"/>
<reference evidence="1" key="1">
    <citation type="submission" date="2021-01" db="EMBL/GenBank/DDBJ databases">
        <authorList>
            <person name="Kaushik A."/>
        </authorList>
    </citation>
    <scope>NUCLEOTIDE SEQUENCE</scope>
    <source>
        <strain evidence="1">AG3-T5</strain>
    </source>
</reference>
<dbReference type="EMBL" id="CAJMWW010000084">
    <property type="protein sequence ID" value="CAE6431903.1"/>
    <property type="molecule type" value="Genomic_DNA"/>
</dbReference>
<gene>
    <name evidence="1" type="ORF">RDB_LOCUS66500</name>
</gene>